<dbReference type="GO" id="GO:0005576">
    <property type="term" value="C:extracellular region"/>
    <property type="evidence" value="ECO:0007669"/>
    <property type="project" value="UniProtKB-SubCell"/>
</dbReference>
<dbReference type="SUPFAM" id="SSF51126">
    <property type="entry name" value="Pectin lyase-like"/>
    <property type="match status" value="1"/>
</dbReference>
<sequence>MNKTYALVWNQATGCWNVTSEGTRRRGKSGRGTLLAVAGASLLGLLGLPEAFALPSDGKIINGQGGMHTSTDGKHLTIDQQSQKLITQWNGFDIAGDESVRFNQPNSNAVALNRVVGTNGSQILGKLDANGKVFLVNPNGVVFGKTAQVNVGGLVASTLDISDKDFLDGNYRFSGKSTAQVSNAGRLNASEGGSVALLGARVDNSGVIQARLGSVALGAGEDVRLNFDGNGLLNLQVNAGAVDALAHNGGLLKADGGQVLMTARSADSLLKTVVSNQGVIEAKTLQNRDGRIVLDAGKGTLQVAGRQDASASGQGNGGVVENRGAKVEVHQYAKVDTRSKQGQTGTWKIAANNLEVASSVLRDAATLKASTLADNLETTSIELASTQGDLKVDAPLSWNSGNKLGLSAERGNVEVNGNLRASGDKAELALNARDQVRLNADLSLTGRNARLELNSGKGHKLADGVRVTLSGAGAGYRANGEDYRVIQNLAQLREIEADMDGRYVLGNPIKGGNASFRTLGDGVNFNGTLDGLGNSISDLSVYGTSGYVGLFGVNDGILRNLNLDHVWVSGAQSLYYNTQVGTLAGVNLGTISNVKASNVRVTGASYFNSLGGLVALNLQNGSIENSSASGMVVGDQYTYAMGGLVGENIANAKGVARIENSQAAVVLNGQLSSDLRHYGAGGLVGSNIGGRIANSKSAGALQVSGDNLNLGGLVGYNNGGNLSNVESSSSVTGQGLNGLYGGLVGLNRSGEIINAKASGKISGSGSEAIGGLVGKNLYSAIITSSATGDVSDLRGRYLGGLVGYNQGGALTNALATSNVTAGAGAHLGGLLGYNSDAPLVNVSARGKVTADGSRAIGGLVGYNLNGPITGGSASGAVADSRGLYVGGLLGYNKGGSHTNLSATGNVTGGRESRVGGLIGANLDALLNNASAKGNVIADKAYAIGGLTGWNQGGRLENLEASGNVSGKEAQNLGGLIGISSGATIINVKASGQVAGGDAAVAGGLIGNSDDVAISNARASGKVSGGRNSYVAGLIGVLGRKATVENSSASGDVQGNHAYYLAGLVGSNSGTLRNTSASGKISGIATGMGGLVGFNQGGVYTSSASGRLEPQLQGQAYGGLIGRNFGKQSQNTVYGDATKAPFIGRDFSF</sequence>
<dbReference type="InterPro" id="IPR008638">
    <property type="entry name" value="FhaB/CdiA-like_TPS"/>
</dbReference>
<dbReference type="Pfam" id="PF13018">
    <property type="entry name" value="ESPR"/>
    <property type="match status" value="1"/>
</dbReference>
<keyword evidence="2" id="KW-0964">Secreted</keyword>
<dbReference type="KEGG" id="pap:PSPA7_5177"/>
<feature type="transmembrane region" description="Helical" evidence="4">
    <location>
        <begin position="34"/>
        <end position="54"/>
    </location>
</feature>
<keyword evidence="3" id="KW-0732">Signal</keyword>
<dbReference type="Pfam" id="PF07581">
    <property type="entry name" value="Glug"/>
    <property type="match status" value="5"/>
</dbReference>
<accession>A6VBS7</accession>
<keyword evidence="4" id="KW-0812">Transmembrane</keyword>
<dbReference type="InterPro" id="IPR011050">
    <property type="entry name" value="Pectin_lyase_fold/virulence"/>
</dbReference>
<dbReference type="InterPro" id="IPR012334">
    <property type="entry name" value="Pectin_lyas_fold"/>
</dbReference>
<dbReference type="Proteomes" id="UP000001582">
    <property type="component" value="Chromosome"/>
</dbReference>
<dbReference type="InterPro" id="IPR024973">
    <property type="entry name" value="ESPR"/>
</dbReference>
<dbReference type="SMART" id="SM00912">
    <property type="entry name" value="Haemagg_act"/>
    <property type="match status" value="1"/>
</dbReference>
<dbReference type="AlphaFoldDB" id="A6VBS7"/>
<dbReference type="EMBL" id="CP000744">
    <property type="protein sequence ID" value="ABR81460.1"/>
    <property type="molecule type" value="Genomic_DNA"/>
</dbReference>
<dbReference type="PANTHER" id="PTHR12338:SF8">
    <property type="entry name" value="HEME_HEMOPEXIN-BINDING PROTEIN"/>
    <property type="match status" value="1"/>
</dbReference>
<evidence type="ECO:0000256" key="2">
    <source>
        <dbReference type="ARBA" id="ARBA00022525"/>
    </source>
</evidence>
<protein>
    <submittedName>
        <fullName evidence="6">Filamentous hemagglutinin family outer membrane protein</fullName>
    </submittedName>
</protein>
<dbReference type="InterPro" id="IPR011493">
    <property type="entry name" value="GLUG"/>
</dbReference>
<dbReference type="PANTHER" id="PTHR12338">
    <property type="entry name" value="AUTOTRANSPORTER"/>
    <property type="match status" value="1"/>
</dbReference>
<dbReference type="Gene3D" id="2.160.20.110">
    <property type="match status" value="4"/>
</dbReference>
<name>A6VBS7_PSEP7</name>
<reference evidence="6 7" key="1">
    <citation type="submission" date="2007-06" db="EMBL/GenBank/DDBJ databases">
        <authorList>
            <person name="Dodson R.J."/>
            <person name="Harkins D."/>
            <person name="Paulsen I.T."/>
        </authorList>
    </citation>
    <scope>NUCLEOTIDE SEQUENCE [LARGE SCALE GENOMIC DNA]</scope>
    <source>
        <strain evidence="6 7">PA7</strain>
    </source>
</reference>
<dbReference type="RefSeq" id="WP_012077302.1">
    <property type="nucleotide sequence ID" value="NC_009656.1"/>
</dbReference>
<evidence type="ECO:0000259" key="5">
    <source>
        <dbReference type="SMART" id="SM00912"/>
    </source>
</evidence>
<dbReference type="Pfam" id="PF05860">
    <property type="entry name" value="TPS"/>
    <property type="match status" value="1"/>
</dbReference>
<dbReference type="NCBIfam" id="TIGR01901">
    <property type="entry name" value="adhes_NPXG"/>
    <property type="match status" value="1"/>
</dbReference>
<proteinExistence type="predicted"/>
<evidence type="ECO:0000256" key="4">
    <source>
        <dbReference type="SAM" id="Phobius"/>
    </source>
</evidence>
<evidence type="ECO:0000313" key="7">
    <source>
        <dbReference type="Proteomes" id="UP000001582"/>
    </source>
</evidence>
<dbReference type="InterPro" id="IPR050909">
    <property type="entry name" value="Bact_Autotransporter_VF"/>
</dbReference>
<keyword evidence="4" id="KW-1133">Transmembrane helix</keyword>
<dbReference type="Gene3D" id="2.160.20.10">
    <property type="entry name" value="Single-stranded right-handed beta-helix, Pectin lyase-like"/>
    <property type="match status" value="1"/>
</dbReference>
<gene>
    <name evidence="6" type="ordered locus">PSPA7_5177</name>
</gene>
<keyword evidence="4" id="KW-0472">Membrane</keyword>
<evidence type="ECO:0000256" key="3">
    <source>
        <dbReference type="ARBA" id="ARBA00022729"/>
    </source>
</evidence>
<reference evidence="6 7" key="2">
    <citation type="journal article" date="2010" name="PLoS ONE">
        <title>Complete genome sequence of the multiresistant taxonomic outlier Pseudomonas aeruginosa PA7.</title>
        <authorList>
            <person name="Roy P.H."/>
            <person name="Tetu S.G."/>
            <person name="Larouche A."/>
            <person name="Elbourne L."/>
            <person name="Tremblay S."/>
            <person name="Ren Q."/>
            <person name="Dodson R."/>
            <person name="Harkins D."/>
            <person name="Shay R."/>
            <person name="Watkins K."/>
            <person name="Mahamoud Y."/>
            <person name="Paulsen I.T."/>
        </authorList>
    </citation>
    <scope>NUCLEOTIDE SEQUENCE [LARGE SCALE GENOMIC DNA]</scope>
    <source>
        <strain evidence="6 7">PA7</strain>
    </source>
</reference>
<evidence type="ECO:0000256" key="1">
    <source>
        <dbReference type="ARBA" id="ARBA00004613"/>
    </source>
</evidence>
<evidence type="ECO:0000313" key="6">
    <source>
        <dbReference type="EMBL" id="ABR81460.1"/>
    </source>
</evidence>
<dbReference type="HOGENOM" id="CLU_004995_1_0_6"/>
<organism evidence="6 7">
    <name type="scientific">Pseudomonas paraeruginosa (strain DSM 24068 / PA7)</name>
    <name type="common">Pseudomonas aeruginosa (strain PA7)</name>
    <dbReference type="NCBI Taxonomy" id="381754"/>
    <lineage>
        <taxon>Bacteria</taxon>
        <taxon>Pseudomonadati</taxon>
        <taxon>Pseudomonadota</taxon>
        <taxon>Gammaproteobacteria</taxon>
        <taxon>Pseudomonadales</taxon>
        <taxon>Pseudomonadaceae</taxon>
        <taxon>Pseudomonas</taxon>
        <taxon>Pseudomonas paraeruginosa</taxon>
    </lineage>
</organism>
<comment type="subcellular location">
    <subcellularLocation>
        <location evidence="1">Secreted</location>
    </subcellularLocation>
</comment>
<feature type="domain" description="Filamentous haemagglutinin FhaB/tRNA nuclease CdiA-like TPS" evidence="5">
    <location>
        <begin position="51"/>
        <end position="165"/>
    </location>
</feature>